<dbReference type="CDD" id="cd05907">
    <property type="entry name" value="VL_LC_FACS_like"/>
    <property type="match status" value="1"/>
</dbReference>
<reference evidence="4" key="1">
    <citation type="submission" date="2020-10" db="EMBL/GenBank/DDBJ databases">
        <authorList>
            <person name="Gilroy R."/>
        </authorList>
    </citation>
    <scope>NUCLEOTIDE SEQUENCE</scope>
    <source>
        <strain evidence="4">ChiHjej13B12-12457</strain>
    </source>
</reference>
<proteinExistence type="predicted"/>
<evidence type="ECO:0000256" key="2">
    <source>
        <dbReference type="ARBA" id="ARBA00022840"/>
    </source>
</evidence>
<name>A0A9D1DZX3_9BACT</name>
<dbReference type="PANTHER" id="PTHR43272:SF33">
    <property type="entry name" value="AMP-BINDING DOMAIN-CONTAINING PROTEIN-RELATED"/>
    <property type="match status" value="1"/>
</dbReference>
<evidence type="ECO:0000256" key="1">
    <source>
        <dbReference type="ARBA" id="ARBA00022741"/>
    </source>
</evidence>
<dbReference type="PANTHER" id="PTHR43272">
    <property type="entry name" value="LONG-CHAIN-FATTY-ACID--COA LIGASE"/>
    <property type="match status" value="1"/>
</dbReference>
<dbReference type="Pfam" id="PF00501">
    <property type="entry name" value="AMP-binding"/>
    <property type="match status" value="1"/>
</dbReference>
<dbReference type="InterPro" id="IPR020845">
    <property type="entry name" value="AMP-binding_CS"/>
</dbReference>
<evidence type="ECO:0000259" key="3">
    <source>
        <dbReference type="Pfam" id="PF00501"/>
    </source>
</evidence>
<dbReference type="InterPro" id="IPR042099">
    <property type="entry name" value="ANL_N_sf"/>
</dbReference>
<dbReference type="PROSITE" id="PS00455">
    <property type="entry name" value="AMP_BINDING"/>
    <property type="match status" value="1"/>
</dbReference>
<dbReference type="Proteomes" id="UP000886744">
    <property type="component" value="Unassembled WGS sequence"/>
</dbReference>
<dbReference type="InterPro" id="IPR000873">
    <property type="entry name" value="AMP-dep_synth/lig_dom"/>
</dbReference>
<dbReference type="GO" id="GO:0016020">
    <property type="term" value="C:membrane"/>
    <property type="evidence" value="ECO:0007669"/>
    <property type="project" value="TreeGrafter"/>
</dbReference>
<sequence>MLQEVAHIYDLLTKLEERFPDKQDMLCRRSGKEWIRFSVKDYVRYSHLIAYALSSMGYGKGDKVVTICNNRPEWNFTDMGLSMAGLIHVPVYPTLSADEYLYIFNHSDARIIIIGTMSQYRKIEPIVRKMEHPARIILMDDSDNIQCFRDLYQTGERVELVQKPVIEKIKAETGTDEPVSIIYTSGTTGTPKGVVLSHHNLMFNAYGHAVKQTVRSDQKMLSFLPLCHVYERSMNYEYQYIGISIYYAESLGTLARDLADCHADGFCAVPRVLEMMYSKLEAAGKHLKGFKKTVYRLAWNFANNYDNYNNSLIYRAKRNLYDRLVYSKWRDNLGGHEMLIVSGGSSIQAKIIRLFNAARLHIYEGYGMTEASPVIAVNNPVEGINIIGTVGKPMERTELKFAEDGEILTKGPHVMLGYYKNPEATSEVIDSDGFLHTGDIGRLVDGKYLQITDRKKEIFKLSLGKYVAPQVIENLLKESPYIQNCFVFGENQKFASAVIIPDFDHLRHWAQENGLGELDDKQLAADPKAVAFLHSIVDQTNSKLAPHEQIKRERIVCDEWTPANGLLSQTLKLKRAKLTSRYSGIISEIYR</sequence>
<dbReference type="EMBL" id="DVHI01000014">
    <property type="protein sequence ID" value="HIR62023.1"/>
    <property type="molecule type" value="Genomic_DNA"/>
</dbReference>
<reference evidence="4" key="2">
    <citation type="journal article" date="2021" name="PeerJ">
        <title>Extensive microbial diversity within the chicken gut microbiome revealed by metagenomics and culture.</title>
        <authorList>
            <person name="Gilroy R."/>
            <person name="Ravi A."/>
            <person name="Getino M."/>
            <person name="Pursley I."/>
            <person name="Horton D.L."/>
            <person name="Alikhan N.F."/>
            <person name="Baker D."/>
            <person name="Gharbi K."/>
            <person name="Hall N."/>
            <person name="Watson M."/>
            <person name="Adriaenssens E.M."/>
            <person name="Foster-Nyarko E."/>
            <person name="Jarju S."/>
            <person name="Secka A."/>
            <person name="Antonio M."/>
            <person name="Oren A."/>
            <person name="Chaudhuri R.R."/>
            <person name="La Ragione R."/>
            <person name="Hildebrand F."/>
            <person name="Pallen M.J."/>
        </authorList>
    </citation>
    <scope>NUCLEOTIDE SEQUENCE</scope>
    <source>
        <strain evidence="4">ChiHjej13B12-12457</strain>
    </source>
</reference>
<keyword evidence="2" id="KW-0067">ATP-binding</keyword>
<dbReference type="Pfam" id="PF23562">
    <property type="entry name" value="AMP-binding_C_3"/>
    <property type="match status" value="1"/>
</dbReference>
<dbReference type="GO" id="GO:0004467">
    <property type="term" value="F:long-chain fatty acid-CoA ligase activity"/>
    <property type="evidence" value="ECO:0007669"/>
    <property type="project" value="TreeGrafter"/>
</dbReference>
<feature type="domain" description="AMP-dependent synthetase/ligase" evidence="3">
    <location>
        <begin position="17"/>
        <end position="419"/>
    </location>
</feature>
<dbReference type="AlphaFoldDB" id="A0A9D1DZX3"/>
<gene>
    <name evidence="4" type="ORF">IAC94_00665</name>
</gene>
<keyword evidence="1" id="KW-0547">Nucleotide-binding</keyword>
<keyword evidence="4" id="KW-0436">Ligase</keyword>
<dbReference type="GO" id="GO:0005524">
    <property type="term" value="F:ATP binding"/>
    <property type="evidence" value="ECO:0007669"/>
    <property type="project" value="UniProtKB-KW"/>
</dbReference>
<evidence type="ECO:0000313" key="5">
    <source>
        <dbReference type="Proteomes" id="UP000886744"/>
    </source>
</evidence>
<organism evidence="4 5">
    <name type="scientific">Candidatus Coprenecus avistercoris</name>
    <dbReference type="NCBI Taxonomy" id="2840730"/>
    <lineage>
        <taxon>Bacteria</taxon>
        <taxon>Pseudomonadati</taxon>
        <taxon>Bacteroidota</taxon>
        <taxon>Bacteroidia</taxon>
        <taxon>Bacteroidales</taxon>
        <taxon>Rikenellaceae</taxon>
        <taxon>Rikenellaceae incertae sedis</taxon>
        <taxon>Candidatus Coprenecus</taxon>
    </lineage>
</organism>
<dbReference type="Gene3D" id="3.40.50.12780">
    <property type="entry name" value="N-terminal domain of ligase-like"/>
    <property type="match status" value="1"/>
</dbReference>
<dbReference type="SUPFAM" id="SSF56801">
    <property type="entry name" value="Acetyl-CoA synthetase-like"/>
    <property type="match status" value="1"/>
</dbReference>
<accession>A0A9D1DZX3</accession>
<protein>
    <submittedName>
        <fullName evidence="4">Long-chain fatty acid--CoA ligase</fullName>
    </submittedName>
</protein>
<evidence type="ECO:0000313" key="4">
    <source>
        <dbReference type="EMBL" id="HIR62023.1"/>
    </source>
</evidence>
<comment type="caution">
    <text evidence="4">The sequence shown here is derived from an EMBL/GenBank/DDBJ whole genome shotgun (WGS) entry which is preliminary data.</text>
</comment>